<name>A0A438K138_VITVI</name>
<protein>
    <submittedName>
        <fullName evidence="1">Uncharacterized protein</fullName>
    </submittedName>
</protein>
<sequence length="90" mass="10549">MKNNLRYRGMGLQSRLESYTGVGDVQLGEQQSLCGSENTWKGFASPLRRFNLFLIPFEVTENCYWEMNSGHFYAHQTQNFNAFRESKQKE</sequence>
<dbReference type="Proteomes" id="UP000288805">
    <property type="component" value="Unassembled WGS sequence"/>
</dbReference>
<dbReference type="AlphaFoldDB" id="A0A438K138"/>
<gene>
    <name evidence="1" type="ORF">CK203_007752</name>
</gene>
<accession>A0A438K138</accession>
<reference evidence="1 2" key="1">
    <citation type="journal article" date="2018" name="PLoS Genet.">
        <title>Population sequencing reveals clonal diversity and ancestral inbreeding in the grapevine cultivar Chardonnay.</title>
        <authorList>
            <person name="Roach M.J."/>
            <person name="Johnson D.L."/>
            <person name="Bohlmann J."/>
            <person name="van Vuuren H.J."/>
            <person name="Jones S.J."/>
            <person name="Pretorius I.S."/>
            <person name="Schmidt S.A."/>
            <person name="Borneman A.R."/>
        </authorList>
    </citation>
    <scope>NUCLEOTIDE SEQUENCE [LARGE SCALE GENOMIC DNA]</scope>
    <source>
        <strain evidence="2">cv. Chardonnay</strain>
        <tissue evidence="1">Leaf</tissue>
    </source>
</reference>
<evidence type="ECO:0000313" key="2">
    <source>
        <dbReference type="Proteomes" id="UP000288805"/>
    </source>
</evidence>
<dbReference type="EMBL" id="QGNW01000019">
    <property type="protein sequence ID" value="RVX14932.1"/>
    <property type="molecule type" value="Genomic_DNA"/>
</dbReference>
<evidence type="ECO:0000313" key="1">
    <source>
        <dbReference type="EMBL" id="RVX14932.1"/>
    </source>
</evidence>
<proteinExistence type="predicted"/>
<comment type="caution">
    <text evidence="1">The sequence shown here is derived from an EMBL/GenBank/DDBJ whole genome shotgun (WGS) entry which is preliminary data.</text>
</comment>
<organism evidence="1 2">
    <name type="scientific">Vitis vinifera</name>
    <name type="common">Grape</name>
    <dbReference type="NCBI Taxonomy" id="29760"/>
    <lineage>
        <taxon>Eukaryota</taxon>
        <taxon>Viridiplantae</taxon>
        <taxon>Streptophyta</taxon>
        <taxon>Embryophyta</taxon>
        <taxon>Tracheophyta</taxon>
        <taxon>Spermatophyta</taxon>
        <taxon>Magnoliopsida</taxon>
        <taxon>eudicotyledons</taxon>
        <taxon>Gunneridae</taxon>
        <taxon>Pentapetalae</taxon>
        <taxon>rosids</taxon>
        <taxon>Vitales</taxon>
        <taxon>Vitaceae</taxon>
        <taxon>Viteae</taxon>
        <taxon>Vitis</taxon>
    </lineage>
</organism>